<evidence type="ECO:0000259" key="2">
    <source>
        <dbReference type="PROSITE" id="PS50927"/>
    </source>
</evidence>
<evidence type="ECO:0000313" key="3">
    <source>
        <dbReference type="EMBL" id="CAJ1082559.1"/>
    </source>
</evidence>
<dbReference type="EMBL" id="OY660883">
    <property type="protein sequence ID" value="CAJ1082559.1"/>
    <property type="molecule type" value="Genomic_DNA"/>
</dbReference>
<proteinExistence type="predicted"/>
<feature type="region of interest" description="Disordered" evidence="1">
    <location>
        <begin position="16"/>
        <end position="42"/>
    </location>
</feature>
<feature type="domain" description="Bulb-type lectin" evidence="2">
    <location>
        <begin position="76"/>
        <end position="185"/>
    </location>
</feature>
<reference evidence="3" key="1">
    <citation type="submission" date="2023-08" db="EMBL/GenBank/DDBJ databases">
        <authorList>
            <person name="Alioto T."/>
            <person name="Alioto T."/>
            <person name="Gomez Garrido J."/>
        </authorList>
    </citation>
    <scope>NUCLEOTIDE SEQUENCE</scope>
</reference>
<protein>
    <submittedName>
        <fullName evidence="3">Lectin-like</fullName>
    </submittedName>
</protein>
<dbReference type="InterPro" id="IPR036426">
    <property type="entry name" value="Bulb-type_lectin_dom_sf"/>
</dbReference>
<organism evidence="3 4">
    <name type="scientific">Xyrichtys novacula</name>
    <name type="common">Pearly razorfish</name>
    <name type="synonym">Hemipteronotus novacula</name>
    <dbReference type="NCBI Taxonomy" id="13765"/>
    <lineage>
        <taxon>Eukaryota</taxon>
        <taxon>Metazoa</taxon>
        <taxon>Chordata</taxon>
        <taxon>Craniata</taxon>
        <taxon>Vertebrata</taxon>
        <taxon>Euteleostomi</taxon>
        <taxon>Actinopterygii</taxon>
        <taxon>Neopterygii</taxon>
        <taxon>Teleostei</taxon>
        <taxon>Neoteleostei</taxon>
        <taxon>Acanthomorphata</taxon>
        <taxon>Eupercaria</taxon>
        <taxon>Labriformes</taxon>
        <taxon>Labridae</taxon>
        <taxon>Xyrichtys</taxon>
    </lineage>
</organism>
<keyword evidence="4" id="KW-1185">Reference proteome</keyword>
<dbReference type="AlphaFoldDB" id="A0AAV1HAY7"/>
<dbReference type="InterPro" id="IPR001480">
    <property type="entry name" value="Bulb-type_lectin_dom"/>
</dbReference>
<evidence type="ECO:0000256" key="1">
    <source>
        <dbReference type="SAM" id="MobiDB-lite"/>
    </source>
</evidence>
<feature type="compositionally biased region" description="Basic and acidic residues" evidence="1">
    <location>
        <begin position="16"/>
        <end position="26"/>
    </location>
</feature>
<sequence length="189" mass="21809">MVRYIRGIQQSWTVKQEHSVPKETKRGTPLSAPLFSPPPTSRRYKKRSREQVIALSSFSSASVWLKLDAKSLIMSRNFLSRNDELRRGDYLMSNNKEWKAVFQEDGNFVVYGWSPVWSSDTAGCDAVRLCMQEDCNLVMYNKCDEPKWHTNSSKSKCNMCRLHLTNEGKLLVNKECEEIWSSAKSKGMK</sequence>
<dbReference type="PROSITE" id="PS50927">
    <property type="entry name" value="BULB_LECTIN"/>
    <property type="match status" value="1"/>
</dbReference>
<evidence type="ECO:0000313" key="4">
    <source>
        <dbReference type="Proteomes" id="UP001178508"/>
    </source>
</evidence>
<gene>
    <name evidence="3" type="ORF">XNOV1_A009439</name>
</gene>
<name>A0AAV1HAY7_XYRNO</name>
<accession>A0AAV1HAY7</accession>
<dbReference type="SUPFAM" id="SSF51110">
    <property type="entry name" value="alpha-D-mannose-specific plant lectins"/>
    <property type="match status" value="1"/>
</dbReference>
<dbReference type="Gene3D" id="2.90.10.10">
    <property type="entry name" value="Bulb-type lectin domain"/>
    <property type="match status" value="2"/>
</dbReference>
<dbReference type="Proteomes" id="UP001178508">
    <property type="component" value="Chromosome 20"/>
</dbReference>